<reference evidence="2" key="1">
    <citation type="submission" date="2016-11" db="EMBL/GenBank/DDBJ databases">
        <authorList>
            <person name="Varghese N."/>
            <person name="Submissions S."/>
        </authorList>
    </citation>
    <scope>NUCLEOTIDE SEQUENCE [LARGE SCALE GENOMIC DNA]</scope>
    <source>
        <strain evidence="2">CGMCC 1.7063</strain>
    </source>
</reference>
<dbReference type="Proteomes" id="UP000184170">
    <property type="component" value="Unassembled WGS sequence"/>
</dbReference>
<evidence type="ECO:0000313" key="1">
    <source>
        <dbReference type="EMBL" id="SHF21771.1"/>
    </source>
</evidence>
<dbReference type="RefSeq" id="WP_073273528.1">
    <property type="nucleotide sequence ID" value="NZ_FQVA01000001.1"/>
</dbReference>
<dbReference type="EMBL" id="FQVA01000001">
    <property type="protein sequence ID" value="SHF21771.1"/>
    <property type="molecule type" value="Genomic_DNA"/>
</dbReference>
<proteinExistence type="predicted"/>
<keyword evidence="2" id="KW-1185">Reference proteome</keyword>
<accession>A0A1M4ZUW9</accession>
<protein>
    <submittedName>
        <fullName evidence="1">Uncharacterized protein</fullName>
    </submittedName>
</protein>
<dbReference type="PROSITE" id="PS51257">
    <property type="entry name" value="PROKAR_LIPOPROTEIN"/>
    <property type="match status" value="1"/>
</dbReference>
<gene>
    <name evidence="1" type="ORF">SAMN04487965_1658</name>
</gene>
<name>A0A1M4ZUW9_9GAMM</name>
<evidence type="ECO:0000313" key="2">
    <source>
        <dbReference type="Proteomes" id="UP000184170"/>
    </source>
</evidence>
<sequence length="70" mass="7724">MRAGYFLYPALVLMVGCGADEQPQSLQQVEAEESADKAGGVIPQYQLDALEKARKVEDQLQESVEKRAEP</sequence>
<organism evidence="1 2">
    <name type="scientific">Microbulbifer donghaiensis</name>
    <dbReference type="NCBI Taxonomy" id="494016"/>
    <lineage>
        <taxon>Bacteria</taxon>
        <taxon>Pseudomonadati</taxon>
        <taxon>Pseudomonadota</taxon>
        <taxon>Gammaproteobacteria</taxon>
        <taxon>Cellvibrionales</taxon>
        <taxon>Microbulbiferaceae</taxon>
        <taxon>Microbulbifer</taxon>
    </lineage>
</organism>
<dbReference type="AlphaFoldDB" id="A0A1M4ZUW9"/>